<keyword evidence="1" id="KW-0808">Transferase</keyword>
<dbReference type="PANTHER" id="PTHR46401">
    <property type="entry name" value="GLYCOSYLTRANSFERASE WBBK-RELATED"/>
    <property type="match status" value="1"/>
</dbReference>
<dbReference type="Pfam" id="PF00534">
    <property type="entry name" value="Glycos_transf_1"/>
    <property type="match status" value="1"/>
</dbReference>
<evidence type="ECO:0000256" key="1">
    <source>
        <dbReference type="ARBA" id="ARBA00022679"/>
    </source>
</evidence>
<feature type="domain" description="Glycosyltransferase subfamily 4-like N-terminal" evidence="3">
    <location>
        <begin position="17"/>
        <end position="174"/>
    </location>
</feature>
<dbReference type="STRING" id="1817828.A2722_04670"/>
<dbReference type="InterPro" id="IPR001296">
    <property type="entry name" value="Glyco_trans_1"/>
</dbReference>
<proteinExistence type="predicted"/>
<evidence type="ECO:0000313" key="5">
    <source>
        <dbReference type="Proteomes" id="UP000178377"/>
    </source>
</evidence>
<comment type="caution">
    <text evidence="4">The sequence shown here is derived from an EMBL/GenBank/DDBJ whole genome shotgun (WGS) entry which is preliminary data.</text>
</comment>
<evidence type="ECO:0000259" key="3">
    <source>
        <dbReference type="Pfam" id="PF13439"/>
    </source>
</evidence>
<dbReference type="EMBL" id="MFEO01000037">
    <property type="protein sequence ID" value="OGE88195.1"/>
    <property type="molecule type" value="Genomic_DNA"/>
</dbReference>
<dbReference type="Proteomes" id="UP000178377">
    <property type="component" value="Unassembled WGS sequence"/>
</dbReference>
<dbReference type="InterPro" id="IPR028098">
    <property type="entry name" value="Glyco_trans_4-like_N"/>
</dbReference>
<name>A0A1F5PE98_9BACT</name>
<organism evidence="4 5">
    <name type="scientific">Candidatus Doudnabacteria bacterium RIFCSPHIGHO2_01_FULL_50_11</name>
    <dbReference type="NCBI Taxonomy" id="1817828"/>
    <lineage>
        <taxon>Bacteria</taxon>
        <taxon>Candidatus Doudnaibacteriota</taxon>
    </lineage>
</organism>
<sequence length="377" mass="42665">MKTRIGFDMRMAGEGFGIGHYAIDLMKALLRRNHPQFQYILFFDRMFSREAFEYFRSLSAECRLVNARYYSLEEQYRLPKILKSERLQLVHFPNFNAPILYSKPFVVTIHDLIHHHFPGTKLSHIFHRAAYRAIISHSARNARKIIAVSEASKSDIINLLHVPDAKIQVVHEGVSEIFKQKLPPEQIERVKRALGISSSYILFVGVWRRYKNLGLLSRVFDRLREEGHDLQLVLVGTMDKNYPLVKEEIYSIRNSKSIVATGLVSSENLQALYQGASCLVNPSLLEGFGLPMIEAQASGLPVASSDIPVAREILGHTAAYFDPRSEVSAEHAISRLLSDQAFSAGLAAAGRANVPRFSWDKCAKETEDIYEAALKSF</sequence>
<feature type="domain" description="Glycosyl transferase family 1" evidence="2">
    <location>
        <begin position="197"/>
        <end position="351"/>
    </location>
</feature>
<dbReference type="CDD" id="cd03809">
    <property type="entry name" value="GT4_MtfB-like"/>
    <property type="match status" value="1"/>
</dbReference>
<evidence type="ECO:0000313" key="4">
    <source>
        <dbReference type="EMBL" id="OGE88195.1"/>
    </source>
</evidence>
<dbReference type="GO" id="GO:0016757">
    <property type="term" value="F:glycosyltransferase activity"/>
    <property type="evidence" value="ECO:0007669"/>
    <property type="project" value="InterPro"/>
</dbReference>
<gene>
    <name evidence="4" type="ORF">A2722_04670</name>
</gene>
<dbReference type="PANTHER" id="PTHR46401:SF2">
    <property type="entry name" value="GLYCOSYLTRANSFERASE WBBK-RELATED"/>
    <property type="match status" value="1"/>
</dbReference>
<protein>
    <recommendedName>
        <fullName evidence="6">Glycosyl transferase family 1 domain-containing protein</fullName>
    </recommendedName>
</protein>
<reference evidence="4 5" key="1">
    <citation type="journal article" date="2016" name="Nat. Commun.">
        <title>Thousands of microbial genomes shed light on interconnected biogeochemical processes in an aquifer system.</title>
        <authorList>
            <person name="Anantharaman K."/>
            <person name="Brown C.T."/>
            <person name="Hug L.A."/>
            <person name="Sharon I."/>
            <person name="Castelle C.J."/>
            <person name="Probst A.J."/>
            <person name="Thomas B.C."/>
            <person name="Singh A."/>
            <person name="Wilkins M.J."/>
            <person name="Karaoz U."/>
            <person name="Brodie E.L."/>
            <person name="Williams K.H."/>
            <person name="Hubbard S.S."/>
            <person name="Banfield J.F."/>
        </authorList>
    </citation>
    <scope>NUCLEOTIDE SEQUENCE [LARGE SCALE GENOMIC DNA]</scope>
</reference>
<accession>A0A1F5PE98</accession>
<dbReference type="SUPFAM" id="SSF53756">
    <property type="entry name" value="UDP-Glycosyltransferase/glycogen phosphorylase"/>
    <property type="match status" value="1"/>
</dbReference>
<evidence type="ECO:0000259" key="2">
    <source>
        <dbReference type="Pfam" id="PF00534"/>
    </source>
</evidence>
<dbReference type="Gene3D" id="3.40.50.2000">
    <property type="entry name" value="Glycogen Phosphorylase B"/>
    <property type="match status" value="2"/>
</dbReference>
<dbReference type="Pfam" id="PF13439">
    <property type="entry name" value="Glyco_transf_4"/>
    <property type="match status" value="1"/>
</dbReference>
<dbReference type="AlphaFoldDB" id="A0A1F5PE98"/>
<evidence type="ECO:0008006" key="6">
    <source>
        <dbReference type="Google" id="ProtNLM"/>
    </source>
</evidence>
<dbReference type="GO" id="GO:0009103">
    <property type="term" value="P:lipopolysaccharide biosynthetic process"/>
    <property type="evidence" value="ECO:0007669"/>
    <property type="project" value="TreeGrafter"/>
</dbReference>